<dbReference type="PANTHER" id="PTHR43586:SF4">
    <property type="entry name" value="ISOPENICILLIN N EPIMERASE"/>
    <property type="match status" value="1"/>
</dbReference>
<accession>A0A2T4HJS5</accession>
<dbReference type="EMBL" id="PHHF01000082">
    <property type="protein sequence ID" value="PTD16039.1"/>
    <property type="molecule type" value="Genomic_DNA"/>
</dbReference>
<protein>
    <submittedName>
        <fullName evidence="3">Aminotransferase V</fullName>
    </submittedName>
</protein>
<dbReference type="Gene3D" id="3.90.1150.10">
    <property type="entry name" value="Aspartate Aminotransferase, domain 1"/>
    <property type="match status" value="1"/>
</dbReference>
<keyword evidence="3" id="KW-0808">Transferase</keyword>
<comment type="caution">
    <text evidence="3">The sequence shown here is derived from an EMBL/GenBank/DDBJ whole genome shotgun (WGS) entry which is preliminary data.</text>
</comment>
<dbReference type="InterPro" id="IPR015421">
    <property type="entry name" value="PyrdxlP-dep_Trfase_major"/>
</dbReference>
<dbReference type="AlphaFoldDB" id="A0A2T4HJS5"/>
<sequence length="365" mass="37925">MTPWRALFDVPEGGPYLLAHSAGALPHAARSRIETAVLQPWATQGAGAWDDWLGAIDEFRMGLAGLLGGVPAEYCPQANVSGALFRLLSAMPREPGRDILLASEQSFPSIGYAMAALAPLGYRLELLTGDPADAASWAAAIHPGVAAVVPMHVHSNSGAVAPVAEIAALARGAGAASIVDVAQSAGVVPIDMPSWGVDAAVGSCLKWLCGGPGAGWLWADAAFTARAQPLDVGWFSHADPFAFDIRDFRYAPDARRFWGGTPSIAPFALAAGGIATVAGIGVPQIFAHNRRLTARVANRAGDRWFPADRRGFGGTLCIRADGAAEAALAAAGCRFDRRGAVLRLSFHAYNDDAEADLVGEVLAGL</sequence>
<evidence type="ECO:0000313" key="3">
    <source>
        <dbReference type="EMBL" id="PTD16039.1"/>
    </source>
</evidence>
<dbReference type="InterPro" id="IPR000192">
    <property type="entry name" value="Aminotrans_V_dom"/>
</dbReference>
<dbReference type="InterPro" id="IPR015424">
    <property type="entry name" value="PyrdxlP-dep_Trfase"/>
</dbReference>
<reference evidence="3 4" key="1">
    <citation type="submission" date="2017-11" db="EMBL/GenBank/DDBJ databases">
        <title>Sphingomonas oleivorans sp. nov., isolated from oil-contaminated soil.</title>
        <authorList>
            <person name="Wang L."/>
            <person name="Chen L."/>
        </authorList>
    </citation>
    <scope>NUCLEOTIDE SEQUENCE [LARGE SCALE GENOMIC DNA]</scope>
    <source>
        <strain evidence="3 4">K101</strain>
    </source>
</reference>
<dbReference type="Gene3D" id="3.40.640.10">
    <property type="entry name" value="Type I PLP-dependent aspartate aminotransferase-like (Major domain)"/>
    <property type="match status" value="1"/>
</dbReference>
<feature type="domain" description="Aminotransferase class V" evidence="2">
    <location>
        <begin position="121"/>
        <end position="297"/>
    </location>
</feature>
<keyword evidence="1" id="KW-0663">Pyridoxal phosphate</keyword>
<evidence type="ECO:0000313" key="4">
    <source>
        <dbReference type="Proteomes" id="UP000241206"/>
    </source>
</evidence>
<organism evidence="3 4">
    <name type="scientific">Edaphosphingomonas fennica</name>
    <dbReference type="NCBI Taxonomy" id="114404"/>
    <lineage>
        <taxon>Bacteria</taxon>
        <taxon>Pseudomonadati</taxon>
        <taxon>Pseudomonadota</taxon>
        <taxon>Alphaproteobacteria</taxon>
        <taxon>Sphingomonadales</taxon>
        <taxon>Rhizorhabdaceae</taxon>
        <taxon>Edaphosphingomonas</taxon>
    </lineage>
</organism>
<keyword evidence="4" id="KW-1185">Reference proteome</keyword>
<name>A0A2T4HJS5_9SPHN</name>
<proteinExistence type="predicted"/>
<gene>
    <name evidence="3" type="ORF">CV103_20955</name>
</gene>
<keyword evidence="3" id="KW-0032">Aminotransferase</keyword>
<dbReference type="InterPro" id="IPR015422">
    <property type="entry name" value="PyrdxlP-dep_Trfase_small"/>
</dbReference>
<dbReference type="RefSeq" id="WP_107396091.1">
    <property type="nucleotide sequence ID" value="NZ_PHHF01000082.1"/>
</dbReference>
<dbReference type="SUPFAM" id="SSF53383">
    <property type="entry name" value="PLP-dependent transferases"/>
    <property type="match status" value="1"/>
</dbReference>
<dbReference type="Pfam" id="PF00266">
    <property type="entry name" value="Aminotran_5"/>
    <property type="match status" value="1"/>
</dbReference>
<dbReference type="PANTHER" id="PTHR43586">
    <property type="entry name" value="CYSTEINE DESULFURASE"/>
    <property type="match status" value="1"/>
</dbReference>
<dbReference type="GO" id="GO:0008483">
    <property type="term" value="F:transaminase activity"/>
    <property type="evidence" value="ECO:0007669"/>
    <property type="project" value="UniProtKB-KW"/>
</dbReference>
<evidence type="ECO:0000259" key="2">
    <source>
        <dbReference type="Pfam" id="PF00266"/>
    </source>
</evidence>
<dbReference type="Proteomes" id="UP000241206">
    <property type="component" value="Unassembled WGS sequence"/>
</dbReference>
<evidence type="ECO:0000256" key="1">
    <source>
        <dbReference type="ARBA" id="ARBA00022898"/>
    </source>
</evidence>